<accession>A0A7C5LUL5</accession>
<comment type="similarity">
    <text evidence="3">Belongs to the aldehyde dehydrogenase family.</text>
</comment>
<dbReference type="EMBL" id="DRMJ01000343">
    <property type="protein sequence ID" value="HHL43269.1"/>
    <property type="molecule type" value="Genomic_DNA"/>
</dbReference>
<dbReference type="PROSITE" id="PS00687">
    <property type="entry name" value="ALDEHYDE_DEHYDR_GLU"/>
    <property type="match status" value="1"/>
</dbReference>
<evidence type="ECO:0000313" key="5">
    <source>
        <dbReference type="EMBL" id="HHL43269.1"/>
    </source>
</evidence>
<feature type="domain" description="Aldehyde dehydrogenase" evidence="4">
    <location>
        <begin position="12"/>
        <end position="396"/>
    </location>
</feature>
<sequence>MPNQSLRKPSMSEIINVVNPRTGQIDYKIKAWTHDQIAKRAQTMRAAQREWSAKPISGRAGQIAHLADKIAENFDDIATALEIDTGRRAIARHEVEGVIGALNGWAASAPAMMPKSDWQNGRLQPHYKHTYQYVPYALVGVISPWNFPLTLSFIDAVPALLAGACVMIKPSEITPRFADALTPTIEMAGLGDILQFIQGDGKTGAALTDLVDMICFTGSVETGKKVALSAAKRLIPANLELGGKDPLIITDTADLDVAANLALRASVLSTGQACQSIERVYVPRASYEVFLEKLTSLAKQITPNTPNINHGHLGPFIFRQQAAKVMTQITDALDKGARLLCGGKLIEDGGLWLMPSVLADVNHSMDIMVEETFGPVIPVQAYDNIDEAIRLANDSE</sequence>
<evidence type="ECO:0000256" key="1">
    <source>
        <dbReference type="ARBA" id="ARBA00023002"/>
    </source>
</evidence>
<feature type="active site" evidence="2">
    <location>
        <position position="240"/>
    </location>
</feature>
<dbReference type="Gene3D" id="3.40.309.10">
    <property type="entry name" value="Aldehyde Dehydrogenase, Chain A, domain 2"/>
    <property type="match status" value="1"/>
</dbReference>
<comment type="caution">
    <text evidence="5">The sequence shown here is derived from an EMBL/GenBank/DDBJ whole genome shotgun (WGS) entry which is preliminary data.</text>
</comment>
<evidence type="ECO:0000256" key="2">
    <source>
        <dbReference type="PROSITE-ProRule" id="PRU10007"/>
    </source>
</evidence>
<protein>
    <submittedName>
        <fullName evidence="5">Aldehyde dehydrogenase family protein</fullName>
    </submittedName>
</protein>
<dbReference type="GO" id="GO:0016620">
    <property type="term" value="F:oxidoreductase activity, acting on the aldehyde or oxo group of donors, NAD or NADP as acceptor"/>
    <property type="evidence" value="ECO:0007669"/>
    <property type="project" value="InterPro"/>
</dbReference>
<organism evidence="5">
    <name type="scientific">Hellea balneolensis</name>
    <dbReference type="NCBI Taxonomy" id="287478"/>
    <lineage>
        <taxon>Bacteria</taxon>
        <taxon>Pseudomonadati</taxon>
        <taxon>Pseudomonadota</taxon>
        <taxon>Alphaproteobacteria</taxon>
        <taxon>Maricaulales</taxon>
        <taxon>Robiginitomaculaceae</taxon>
        <taxon>Hellea</taxon>
    </lineage>
</organism>
<dbReference type="InterPro" id="IPR029510">
    <property type="entry name" value="Ald_DH_CS_GLU"/>
</dbReference>
<dbReference type="Gene3D" id="3.40.605.10">
    <property type="entry name" value="Aldehyde Dehydrogenase, Chain A, domain 1"/>
    <property type="match status" value="1"/>
</dbReference>
<dbReference type="InterPro" id="IPR016162">
    <property type="entry name" value="Ald_DH_N"/>
</dbReference>
<dbReference type="Proteomes" id="UP000885830">
    <property type="component" value="Unassembled WGS sequence"/>
</dbReference>
<evidence type="ECO:0000256" key="3">
    <source>
        <dbReference type="RuleBase" id="RU003345"/>
    </source>
</evidence>
<dbReference type="PANTHER" id="PTHR11699">
    <property type="entry name" value="ALDEHYDE DEHYDROGENASE-RELATED"/>
    <property type="match status" value="1"/>
</dbReference>
<name>A0A7C5LUL5_9PROT</name>
<reference evidence="5" key="1">
    <citation type="journal article" date="2020" name="mSystems">
        <title>Genome- and Community-Level Interaction Insights into Carbon Utilization and Element Cycling Functions of Hydrothermarchaeota in Hydrothermal Sediment.</title>
        <authorList>
            <person name="Zhou Z."/>
            <person name="Liu Y."/>
            <person name="Xu W."/>
            <person name="Pan J."/>
            <person name="Luo Z.H."/>
            <person name="Li M."/>
        </authorList>
    </citation>
    <scope>NUCLEOTIDE SEQUENCE [LARGE SCALE GENOMIC DNA]</scope>
    <source>
        <strain evidence="5">HyVt-485</strain>
    </source>
</reference>
<dbReference type="InterPro" id="IPR016163">
    <property type="entry name" value="Ald_DH_C"/>
</dbReference>
<feature type="non-terminal residue" evidence="5">
    <location>
        <position position="396"/>
    </location>
</feature>
<proteinExistence type="inferred from homology"/>
<dbReference type="AlphaFoldDB" id="A0A7C5LUL5"/>
<dbReference type="InterPro" id="IPR016161">
    <property type="entry name" value="Ald_DH/histidinol_DH"/>
</dbReference>
<evidence type="ECO:0000259" key="4">
    <source>
        <dbReference type="Pfam" id="PF00171"/>
    </source>
</evidence>
<keyword evidence="1 3" id="KW-0560">Oxidoreductase</keyword>
<dbReference type="Pfam" id="PF00171">
    <property type="entry name" value="Aldedh"/>
    <property type="match status" value="1"/>
</dbReference>
<dbReference type="InterPro" id="IPR015590">
    <property type="entry name" value="Aldehyde_DH_dom"/>
</dbReference>
<dbReference type="SUPFAM" id="SSF53720">
    <property type="entry name" value="ALDH-like"/>
    <property type="match status" value="1"/>
</dbReference>
<gene>
    <name evidence="5" type="ORF">ENJ42_06625</name>
</gene>